<name>S5TUR7_9BACT</name>
<accession>S5TUR7</accession>
<evidence type="ECO:0000313" key="2">
    <source>
        <dbReference type="EMBL" id="AGS49716.1"/>
    </source>
</evidence>
<evidence type="ECO:0000256" key="1">
    <source>
        <dbReference type="SAM" id="MobiDB-lite"/>
    </source>
</evidence>
<reference evidence="2" key="1">
    <citation type="journal article" date="2013" name="Proc. Natl. Acad. Sci. U.S.A.">
        <title>Mapping gene clusters within arrayed metagenomic libraries to expand the structural diversity of biomedically relevant natural products.</title>
        <authorList>
            <person name="Owen J.G."/>
            <person name="Reddy B.V."/>
            <person name="Ternei M.A."/>
            <person name="Charlop-Powers Z."/>
            <person name="Calle P.Y."/>
            <person name="Kim J.H."/>
            <person name="Brady S.F."/>
        </authorList>
    </citation>
    <scope>NUCLEOTIDE SEQUENCE</scope>
</reference>
<protein>
    <submittedName>
        <fullName evidence="2">Uncharacterized protein</fullName>
    </submittedName>
</protein>
<sequence>MSGFRAEVEAEQALQRGEQLLAMIGAHEHHDLTGPAAAEGSRRLQQLGTGIGFTGSVITDQRRLLRLMNRNDPAVYPGTYVTCVFDKTKALCQRGQDNRPDLSTCRPVSCRNVALTLANHAYGEQNSTGYKPASPPSQPFRLYYTSRSVSGSRKSPAISASGRDMSRRVSLPTSGAIATAAESMIADAAASGRRPTVSELARRLGLTNTTFWRHLPNIAAQIAAHGRAATGTLETPIDTPRAQCDALARETAISAPTSLSQVRTSTPHHPE</sequence>
<dbReference type="EMBL" id="KF264553">
    <property type="protein sequence ID" value="AGS49716.1"/>
    <property type="molecule type" value="Genomic_DNA"/>
</dbReference>
<feature type="region of interest" description="Disordered" evidence="1">
    <location>
        <begin position="252"/>
        <end position="271"/>
    </location>
</feature>
<feature type="compositionally biased region" description="Polar residues" evidence="1">
    <location>
        <begin position="254"/>
        <end position="271"/>
    </location>
</feature>
<organism evidence="2">
    <name type="scientific">uncultured bacterium esnapd14</name>
    <dbReference type="NCBI Taxonomy" id="1366594"/>
    <lineage>
        <taxon>Bacteria</taxon>
        <taxon>environmental samples</taxon>
    </lineage>
</organism>
<proteinExistence type="predicted"/>
<dbReference type="AlphaFoldDB" id="S5TUR7"/>